<organism evidence="2 3">
    <name type="scientific">Desulfomarina profundi</name>
    <dbReference type="NCBI Taxonomy" id="2772557"/>
    <lineage>
        <taxon>Bacteria</taxon>
        <taxon>Pseudomonadati</taxon>
        <taxon>Thermodesulfobacteriota</taxon>
        <taxon>Desulfobulbia</taxon>
        <taxon>Desulfobulbales</taxon>
        <taxon>Desulfobulbaceae</taxon>
        <taxon>Desulfomarina</taxon>
    </lineage>
</organism>
<feature type="transmembrane region" description="Helical" evidence="1">
    <location>
        <begin position="329"/>
        <end position="347"/>
    </location>
</feature>
<feature type="transmembrane region" description="Helical" evidence="1">
    <location>
        <begin position="31"/>
        <end position="49"/>
    </location>
</feature>
<reference evidence="2" key="1">
    <citation type="submission" date="2020-09" db="EMBL/GenBank/DDBJ databases">
        <title>Desulfogranum mesoprofundum gen. nov., sp. nov., a novel mesophilic, sulfate-reducing chemolithoautotroph isolated from a deep-sea hydrothermal vent chimney in the Suiyo Seamount.</title>
        <authorList>
            <person name="Hashimoto Y."/>
            <person name="Nakagawa S."/>
        </authorList>
    </citation>
    <scope>NUCLEOTIDE SEQUENCE</scope>
    <source>
        <strain evidence="2">KT2</strain>
    </source>
</reference>
<keyword evidence="1" id="KW-1133">Transmembrane helix</keyword>
<feature type="transmembrane region" description="Helical" evidence="1">
    <location>
        <begin position="152"/>
        <end position="175"/>
    </location>
</feature>
<dbReference type="KEGG" id="dbk:DGMP_02250"/>
<evidence type="ECO:0000313" key="2">
    <source>
        <dbReference type="EMBL" id="BCL59532.1"/>
    </source>
</evidence>
<gene>
    <name evidence="2" type="ORF">DGMP_02250</name>
</gene>
<evidence type="ECO:0000256" key="1">
    <source>
        <dbReference type="SAM" id="Phobius"/>
    </source>
</evidence>
<sequence>MGTSQSNLSTLLSWREEYHRNLNSFFSGKKFYIFAGLAAYILIMLVRSWDNFSAPGLYVEDATHYFNLFYGGHQPLGSIFQHPNGYYNIYNNFIAFLAARADILLQPRIYQSMAIMLCVITVAAVSFSGLLQNRFVLLIAPLLLGLSGLNHIYYYITLTFQMYMVVLLLLVLLLWRWKLPFIVNLFFFVLLALLIWSGPYSVLTVPFCLTSLFFFKGRTWTNLGIIAVTVSYALSVEKSTIMLGNLFNTEILTLWFQTLITKVFFMEMKDSVNTEKIVLLLVIFLPLFFILRKEKLYLKTTALLFVIIISSFAPLFLSKKYLLYQTIYPCHIVIAQFFYLVFILYSADHILRKFSNNEMQIGSLFMLSVFAFILLDNIEHQEKYRTPIMKSIPAFLKAVKKAESTGLSDRHQYIVIITDGIKKAFKPVAVVGDRSKGSKRINKIFIPSRE</sequence>
<accession>A0A8D5FDG0</accession>
<evidence type="ECO:0000313" key="3">
    <source>
        <dbReference type="Proteomes" id="UP000826725"/>
    </source>
</evidence>
<feature type="transmembrane region" description="Helical" evidence="1">
    <location>
        <begin position="181"/>
        <end position="203"/>
    </location>
</feature>
<feature type="transmembrane region" description="Helical" evidence="1">
    <location>
        <begin position="109"/>
        <end position="131"/>
    </location>
</feature>
<keyword evidence="3" id="KW-1185">Reference proteome</keyword>
<proteinExistence type="predicted"/>
<keyword evidence="1" id="KW-0812">Transmembrane</keyword>
<keyword evidence="1" id="KW-0472">Membrane</keyword>
<name>A0A8D5FDG0_9BACT</name>
<feature type="transmembrane region" description="Helical" evidence="1">
    <location>
        <begin position="277"/>
        <end position="292"/>
    </location>
</feature>
<dbReference type="RefSeq" id="WP_228855750.1">
    <property type="nucleotide sequence ID" value="NZ_AP024086.1"/>
</dbReference>
<dbReference type="Proteomes" id="UP000826725">
    <property type="component" value="Chromosome"/>
</dbReference>
<feature type="transmembrane region" description="Helical" evidence="1">
    <location>
        <begin position="215"/>
        <end position="234"/>
    </location>
</feature>
<dbReference type="AlphaFoldDB" id="A0A8D5FDG0"/>
<protein>
    <submittedName>
        <fullName evidence="2">Uncharacterized protein</fullName>
    </submittedName>
</protein>
<feature type="transmembrane region" description="Helical" evidence="1">
    <location>
        <begin position="246"/>
        <end position="265"/>
    </location>
</feature>
<dbReference type="EMBL" id="AP024086">
    <property type="protein sequence ID" value="BCL59532.1"/>
    <property type="molecule type" value="Genomic_DNA"/>
</dbReference>
<feature type="transmembrane region" description="Helical" evidence="1">
    <location>
        <begin position="298"/>
        <end position="317"/>
    </location>
</feature>